<dbReference type="InterPro" id="IPR010056">
    <property type="entry name" value="Phage_rep_org__N"/>
</dbReference>
<keyword evidence="1" id="KW-1133">Transmembrane helix</keyword>
<name>A0ABT2PTY6_9MOLU</name>
<dbReference type="RefSeq" id="WP_262095639.1">
    <property type="nucleotide sequence ID" value="NZ_JAOEGN010000003.1"/>
</dbReference>
<keyword evidence="1" id="KW-0812">Transmembrane</keyword>
<comment type="caution">
    <text evidence="3">The sequence shown here is derived from an EMBL/GenBank/DDBJ whole genome shotgun (WGS) entry which is preliminary data.</text>
</comment>
<dbReference type="NCBIfam" id="TIGR01714">
    <property type="entry name" value="phage_rep_org_N"/>
    <property type="match status" value="1"/>
</dbReference>
<evidence type="ECO:0000313" key="3">
    <source>
        <dbReference type="EMBL" id="MCU0104410.1"/>
    </source>
</evidence>
<dbReference type="Proteomes" id="UP001209076">
    <property type="component" value="Unassembled WGS sequence"/>
</dbReference>
<accession>A0ABT2PTY6</accession>
<organism evidence="3 4">
    <name type="scientific">Paracholeplasma vituli</name>
    <dbReference type="NCBI Taxonomy" id="69473"/>
    <lineage>
        <taxon>Bacteria</taxon>
        <taxon>Bacillati</taxon>
        <taxon>Mycoplasmatota</taxon>
        <taxon>Mollicutes</taxon>
        <taxon>Acholeplasmatales</taxon>
        <taxon>Acholeplasmataceae</taxon>
        <taxon>Paracholeplasma</taxon>
    </lineage>
</organism>
<protein>
    <submittedName>
        <fullName evidence="3">Phage replisome organizer N-terminal domain-containing protein</fullName>
    </submittedName>
</protein>
<feature type="domain" description="Phage replisome organiser N-terminal" evidence="2">
    <location>
        <begin position="12"/>
        <end position="129"/>
    </location>
</feature>
<dbReference type="EMBL" id="JAOEGN010000003">
    <property type="protein sequence ID" value="MCU0104410.1"/>
    <property type="molecule type" value="Genomic_DNA"/>
</dbReference>
<evidence type="ECO:0000256" key="1">
    <source>
        <dbReference type="SAM" id="Phobius"/>
    </source>
</evidence>
<reference evidence="4" key="1">
    <citation type="submission" date="2023-07" db="EMBL/GenBank/DDBJ databases">
        <title>Novel Mycoplasma species identified in domestic and wild animals.</title>
        <authorList>
            <person name="Volokhov D.V."/>
            <person name="Furtak V.A."/>
            <person name="Zagorodnyaya T.A."/>
        </authorList>
    </citation>
    <scope>NUCLEOTIDE SEQUENCE [LARGE SCALE GENOMIC DNA]</scope>
    <source>
        <strain evidence="4">92-19</strain>
    </source>
</reference>
<evidence type="ECO:0000313" key="4">
    <source>
        <dbReference type="Proteomes" id="UP001209076"/>
    </source>
</evidence>
<feature type="transmembrane region" description="Helical" evidence="1">
    <location>
        <begin position="35"/>
        <end position="53"/>
    </location>
</feature>
<evidence type="ECO:0000259" key="2">
    <source>
        <dbReference type="Pfam" id="PF09681"/>
    </source>
</evidence>
<dbReference type="Pfam" id="PF09681">
    <property type="entry name" value="Phage_rep_org_N"/>
    <property type="match status" value="1"/>
</dbReference>
<sequence length="358" mass="42856">MRNDKRNEIYYWIKLRQDLMQSKEMKLLMRQPDGGWYFSIYVYLIMLSINSNGRLIQKVNEMELIYDLTTITQELMFFKIDTIRVAIDMLMKIGLLYEDASNIICITGFDKLVGSETGWAEVKRKQKEKQLMEDGVEKVHAIVHGNFPPELRDKSIEYRDKKIDIKSIDQNDRNDKYDKYDKVTFSSESIINDFLENLKINQWHEEFSKSHVLTKYLVYSKYLEEGDMDNLLATNAFFDNYLKTTYEFDELKKHVQYFLFQFRKLSQTDKSKINNKLGYLTNAIKKNQRSIEWSNSSELKELLKLNETIQAKLKKESIAMFPVDEVKQQLYCKEHYLVRYNEEMKQLRQTFDKKCSVR</sequence>
<keyword evidence="1" id="KW-0472">Membrane</keyword>
<proteinExistence type="predicted"/>
<gene>
    <name evidence="3" type="ORF">N7603_01915</name>
</gene>
<keyword evidence="4" id="KW-1185">Reference proteome</keyword>